<dbReference type="AlphaFoldDB" id="A0A914ZV77"/>
<evidence type="ECO:0000313" key="1">
    <source>
        <dbReference type="Proteomes" id="UP000887569"/>
    </source>
</evidence>
<dbReference type="Proteomes" id="UP000887569">
    <property type="component" value="Unplaced"/>
</dbReference>
<accession>A0A914ZV77</accession>
<protein>
    <submittedName>
        <fullName evidence="2">Uncharacterized protein</fullName>
    </submittedName>
</protein>
<reference evidence="2" key="1">
    <citation type="submission" date="2022-11" db="UniProtKB">
        <authorList>
            <consortium name="WormBaseParasite"/>
        </authorList>
    </citation>
    <scope>IDENTIFICATION</scope>
</reference>
<evidence type="ECO:0000313" key="2">
    <source>
        <dbReference type="WBParaSite" id="PgB12X_g064_t01"/>
    </source>
</evidence>
<sequence>SRSLQDCHRPLQEFESFSVPIKLTRLPHPSRAFRLSARTIPPDKGQTTKRLIQLYTRRLF</sequence>
<name>A0A914ZV77_PARUN</name>
<keyword evidence="1" id="KW-1185">Reference proteome</keyword>
<proteinExistence type="predicted"/>
<dbReference type="WBParaSite" id="PgB12X_g064_t01">
    <property type="protein sequence ID" value="PgB12X_g064_t01"/>
    <property type="gene ID" value="PgB12X_g064"/>
</dbReference>
<organism evidence="1 2">
    <name type="scientific">Parascaris univalens</name>
    <name type="common">Nematode worm</name>
    <dbReference type="NCBI Taxonomy" id="6257"/>
    <lineage>
        <taxon>Eukaryota</taxon>
        <taxon>Metazoa</taxon>
        <taxon>Ecdysozoa</taxon>
        <taxon>Nematoda</taxon>
        <taxon>Chromadorea</taxon>
        <taxon>Rhabditida</taxon>
        <taxon>Spirurina</taxon>
        <taxon>Ascaridomorpha</taxon>
        <taxon>Ascaridoidea</taxon>
        <taxon>Ascarididae</taxon>
        <taxon>Parascaris</taxon>
    </lineage>
</organism>